<dbReference type="RefSeq" id="WP_157561820.1">
    <property type="nucleotide sequence ID" value="NZ_WQKZ01000001.1"/>
</dbReference>
<dbReference type="EMBL" id="WQKZ01000001">
    <property type="protein sequence ID" value="MVN75053.1"/>
    <property type="molecule type" value="Genomic_DNA"/>
</dbReference>
<sequence>MQTPPTAALSWSEADFLDLRYRPDLHLLVGRWQRPVSATEFRQGYRAMLRAAQATSCPFWQLDLRGRNAPDAAARQWLTAEFLPGLAGRLGRAVCLGYLLSPSLLQQFVVPADSAGWVAFFAEEGPLTAWLTQCQHRSQAALTQAGFIPPPAA</sequence>
<dbReference type="Proteomes" id="UP000441336">
    <property type="component" value="Unassembled WGS sequence"/>
</dbReference>
<organism evidence="1 2">
    <name type="scientific">Hymenobacter ginkgonis</name>
    <dbReference type="NCBI Taxonomy" id="2682976"/>
    <lineage>
        <taxon>Bacteria</taxon>
        <taxon>Pseudomonadati</taxon>
        <taxon>Bacteroidota</taxon>
        <taxon>Cytophagia</taxon>
        <taxon>Cytophagales</taxon>
        <taxon>Hymenobacteraceae</taxon>
        <taxon>Hymenobacter</taxon>
    </lineage>
</organism>
<evidence type="ECO:0000313" key="2">
    <source>
        <dbReference type="Proteomes" id="UP000441336"/>
    </source>
</evidence>
<keyword evidence="2" id="KW-1185">Reference proteome</keyword>
<reference evidence="1 2" key="1">
    <citation type="submission" date="2019-12" db="EMBL/GenBank/DDBJ databases">
        <title>Hymenobacter sp. HMF4947 Genome sequencing and assembly.</title>
        <authorList>
            <person name="Kang H."/>
            <person name="Cha I."/>
            <person name="Kim H."/>
            <person name="Joh K."/>
        </authorList>
    </citation>
    <scope>NUCLEOTIDE SEQUENCE [LARGE SCALE GENOMIC DNA]</scope>
    <source>
        <strain evidence="1 2">HMF4947</strain>
    </source>
</reference>
<evidence type="ECO:0008006" key="3">
    <source>
        <dbReference type="Google" id="ProtNLM"/>
    </source>
</evidence>
<proteinExistence type="predicted"/>
<gene>
    <name evidence="1" type="ORF">GO988_01800</name>
</gene>
<accession>A0A7K1T9I1</accession>
<comment type="caution">
    <text evidence="1">The sequence shown here is derived from an EMBL/GenBank/DDBJ whole genome shotgun (WGS) entry which is preliminary data.</text>
</comment>
<evidence type="ECO:0000313" key="1">
    <source>
        <dbReference type="EMBL" id="MVN75053.1"/>
    </source>
</evidence>
<protein>
    <recommendedName>
        <fullName evidence="3">STAS/SEC14 domain-containing protein</fullName>
    </recommendedName>
</protein>
<dbReference type="AlphaFoldDB" id="A0A7K1T9I1"/>
<name>A0A7K1T9I1_9BACT</name>